<evidence type="ECO:0000256" key="1">
    <source>
        <dbReference type="SAM" id="Phobius"/>
    </source>
</evidence>
<keyword evidence="1" id="KW-0812">Transmembrane</keyword>
<feature type="transmembrane region" description="Helical" evidence="1">
    <location>
        <begin position="7"/>
        <end position="26"/>
    </location>
</feature>
<feature type="transmembrane region" description="Helical" evidence="1">
    <location>
        <begin position="72"/>
        <end position="93"/>
    </location>
</feature>
<proteinExistence type="predicted"/>
<organism evidence="2 3">
    <name type="scientific">Spartinivicinus marinus</name>
    <dbReference type="NCBI Taxonomy" id="2994442"/>
    <lineage>
        <taxon>Bacteria</taxon>
        <taxon>Pseudomonadati</taxon>
        <taxon>Pseudomonadota</taxon>
        <taxon>Gammaproteobacteria</taxon>
        <taxon>Oceanospirillales</taxon>
        <taxon>Zooshikellaceae</taxon>
        <taxon>Spartinivicinus</taxon>
    </lineage>
</organism>
<comment type="caution">
    <text evidence="2">The sequence shown here is derived from an EMBL/GenBank/DDBJ whole genome shotgun (WGS) entry which is preliminary data.</text>
</comment>
<dbReference type="EMBL" id="JACCKB010000022">
    <property type="protein sequence ID" value="NYZ67237.1"/>
    <property type="molecule type" value="Genomic_DNA"/>
</dbReference>
<protein>
    <submittedName>
        <fullName evidence="2">Uncharacterized protein</fullName>
    </submittedName>
</protein>
<keyword evidence="1" id="KW-1133">Transmembrane helix</keyword>
<feature type="transmembrane region" description="Helical" evidence="1">
    <location>
        <begin position="38"/>
        <end position="60"/>
    </location>
</feature>
<reference evidence="2 3" key="1">
    <citation type="submission" date="2020-07" db="EMBL/GenBank/DDBJ databases">
        <title>Endozoicomonas sp. nov., isolated from sediment.</title>
        <authorList>
            <person name="Gu T."/>
        </authorList>
    </citation>
    <scope>NUCLEOTIDE SEQUENCE [LARGE SCALE GENOMIC DNA]</scope>
    <source>
        <strain evidence="2 3">SM1973</strain>
    </source>
</reference>
<accession>A0A853ICI8</accession>
<dbReference type="Proteomes" id="UP000569732">
    <property type="component" value="Unassembled WGS sequence"/>
</dbReference>
<dbReference type="RefSeq" id="WP_180569260.1">
    <property type="nucleotide sequence ID" value="NZ_JACCKB010000022.1"/>
</dbReference>
<dbReference type="AlphaFoldDB" id="A0A853ICI8"/>
<name>A0A853ICI8_9GAMM</name>
<keyword evidence="3" id="KW-1185">Reference proteome</keyword>
<sequence length="100" mass="11416">MLDLTKHIDLLAFTIITAGYFCPLISDNFSAYGVHHYRTFYEMAGVFFIIAFITAIAILMAKRRWKKTGTSIILLQFAFLLAWFFTLSVYILAVPNPVIS</sequence>
<evidence type="ECO:0000313" key="3">
    <source>
        <dbReference type="Proteomes" id="UP000569732"/>
    </source>
</evidence>
<keyword evidence="1" id="KW-0472">Membrane</keyword>
<evidence type="ECO:0000313" key="2">
    <source>
        <dbReference type="EMBL" id="NYZ67237.1"/>
    </source>
</evidence>
<gene>
    <name evidence="2" type="ORF">H0A36_14560</name>
</gene>